<evidence type="ECO:0000313" key="3">
    <source>
        <dbReference type="EMBL" id="SKC39392.1"/>
    </source>
</evidence>
<dbReference type="RefSeq" id="WP_079722474.1">
    <property type="nucleotide sequence ID" value="NZ_BMCL01000003.1"/>
</dbReference>
<evidence type="ECO:0000313" key="4">
    <source>
        <dbReference type="Proteomes" id="UP000190341"/>
    </source>
</evidence>
<organism evidence="3 4">
    <name type="scientific">Pseudoxanthomonas indica</name>
    <dbReference type="NCBI Taxonomy" id="428993"/>
    <lineage>
        <taxon>Bacteria</taxon>
        <taxon>Pseudomonadati</taxon>
        <taxon>Pseudomonadota</taxon>
        <taxon>Gammaproteobacteria</taxon>
        <taxon>Lysobacterales</taxon>
        <taxon>Lysobacteraceae</taxon>
        <taxon>Pseudoxanthomonas</taxon>
    </lineage>
</organism>
<proteinExistence type="predicted"/>
<feature type="region of interest" description="Disordered" evidence="1">
    <location>
        <begin position="25"/>
        <end position="55"/>
    </location>
</feature>
<protein>
    <recommendedName>
        <fullName evidence="5">Secreted protein</fullName>
    </recommendedName>
</protein>
<sequence>MGRILCGLLLTLCVAIPVFAQVRTAKGKPAPPPPAAPRAAYNSTAKDTTPFNCDQYRRHPHPMMMGYCNSIENMTLQNEARRAGRPAPSSSVIVLPGLGAPEAKQLGYACVGGQAFKRLSNGWEQVHAPDGGWQRCQGG</sequence>
<evidence type="ECO:0008006" key="5">
    <source>
        <dbReference type="Google" id="ProtNLM"/>
    </source>
</evidence>
<name>A0A1T5IK32_9GAMM</name>
<dbReference type="Proteomes" id="UP000190341">
    <property type="component" value="Unassembled WGS sequence"/>
</dbReference>
<keyword evidence="2" id="KW-0732">Signal</keyword>
<accession>A0A1T5IK32</accession>
<evidence type="ECO:0000256" key="2">
    <source>
        <dbReference type="SAM" id="SignalP"/>
    </source>
</evidence>
<evidence type="ECO:0000256" key="1">
    <source>
        <dbReference type="SAM" id="MobiDB-lite"/>
    </source>
</evidence>
<gene>
    <name evidence="3" type="ORF">SAMN06296058_0017</name>
</gene>
<feature type="compositionally biased region" description="Polar residues" evidence="1">
    <location>
        <begin position="41"/>
        <end position="52"/>
    </location>
</feature>
<feature type="chain" id="PRO_5010573467" description="Secreted protein" evidence="2">
    <location>
        <begin position="21"/>
        <end position="139"/>
    </location>
</feature>
<dbReference type="AlphaFoldDB" id="A0A1T5IK32"/>
<dbReference type="EMBL" id="FUZV01000001">
    <property type="protein sequence ID" value="SKC39392.1"/>
    <property type="molecule type" value="Genomic_DNA"/>
</dbReference>
<dbReference type="STRING" id="428993.SAMN06296058_0017"/>
<keyword evidence="4" id="KW-1185">Reference proteome</keyword>
<reference evidence="3 4" key="1">
    <citation type="submission" date="2017-02" db="EMBL/GenBank/DDBJ databases">
        <authorList>
            <person name="Peterson S.W."/>
        </authorList>
    </citation>
    <scope>NUCLEOTIDE SEQUENCE [LARGE SCALE GENOMIC DNA]</scope>
    <source>
        <strain evidence="3 4">P15</strain>
    </source>
</reference>
<feature type="signal peptide" evidence="2">
    <location>
        <begin position="1"/>
        <end position="20"/>
    </location>
</feature>
<dbReference type="OrthoDB" id="5986912at2"/>